<dbReference type="EMBL" id="LSSK01000049">
    <property type="protein sequence ID" value="OMH85754.1"/>
    <property type="molecule type" value="Genomic_DNA"/>
</dbReference>
<evidence type="ECO:0000256" key="3">
    <source>
        <dbReference type="ARBA" id="ARBA00023155"/>
    </source>
</evidence>
<accession>A0A1R1PXQ3</accession>
<dbReference type="GO" id="GO:0006357">
    <property type="term" value="P:regulation of transcription by RNA polymerase II"/>
    <property type="evidence" value="ECO:0007669"/>
    <property type="project" value="TreeGrafter"/>
</dbReference>
<evidence type="ECO:0000259" key="8">
    <source>
        <dbReference type="PROSITE" id="PS50071"/>
    </source>
</evidence>
<dbReference type="PROSITE" id="PS50071">
    <property type="entry name" value="HOMEOBOX_2"/>
    <property type="match status" value="1"/>
</dbReference>
<evidence type="ECO:0000313" key="10">
    <source>
        <dbReference type="Proteomes" id="UP000188320"/>
    </source>
</evidence>
<feature type="DNA-binding region" description="Homeobox" evidence="5">
    <location>
        <begin position="115"/>
        <end position="174"/>
    </location>
</feature>
<dbReference type="CDD" id="cd00086">
    <property type="entry name" value="homeodomain"/>
    <property type="match status" value="1"/>
</dbReference>
<dbReference type="InterPro" id="IPR051000">
    <property type="entry name" value="Homeobox_DNA-bind_prot"/>
</dbReference>
<feature type="compositionally biased region" description="Acidic residues" evidence="7">
    <location>
        <begin position="104"/>
        <end position="113"/>
    </location>
</feature>
<name>A0A1R1PXQ3_ZANCU</name>
<dbReference type="SUPFAM" id="SSF46689">
    <property type="entry name" value="Homeodomain-like"/>
    <property type="match status" value="1"/>
</dbReference>
<evidence type="ECO:0000256" key="7">
    <source>
        <dbReference type="SAM" id="MobiDB-lite"/>
    </source>
</evidence>
<organism evidence="9 10">
    <name type="scientific">Zancudomyces culisetae</name>
    <name type="common">Gut fungus</name>
    <name type="synonym">Smittium culisetae</name>
    <dbReference type="NCBI Taxonomy" id="1213189"/>
    <lineage>
        <taxon>Eukaryota</taxon>
        <taxon>Fungi</taxon>
        <taxon>Fungi incertae sedis</taxon>
        <taxon>Zoopagomycota</taxon>
        <taxon>Kickxellomycotina</taxon>
        <taxon>Harpellomycetes</taxon>
        <taxon>Harpellales</taxon>
        <taxon>Legeriomycetaceae</taxon>
        <taxon>Zancudomyces</taxon>
    </lineage>
</organism>
<sequence length="708" mass="78013">MNSSISKNLVSWNQESQRFLDISHNQADVENLKNLSASQMLLGTINSSNPASVGLEENGLFFEQSGMAENTNDVMLMNGFGQSDIIDNGMDDSGGNKHDRDSELECDDDDDDMKDNRKRYRLTPDQTRRLLEIFEKTSKPDSEMRKALGKELNMPSRKVQIWFQNRRAKIKREKGGADLFSGFPYNTQGNFMGFNARFPYQYGGSRHVDGMMMGNVGLASQVGNGEHMNTLHLNDGMCIPETLEAPNHFHTNIRTFAMPEKVDFLSNPLHPVEQMGINSLRVGINDSTSAGSQVELMRNYFSAHDEFDSTQNPSVHNGEVFGYSQHITADLGINHNKGGVMNIDMDNNIAPISYTSLNHINGLDMYAENQQYPYQLPKSETFGNALFIGDFGENNIGGQSAEEIYLNRKKQLESVMSLNQTRQKKPEDANELTPNIQNAELECKAKAVNNQYFGFNQDSDTLSNSSGKVEPTSRANFDSDAIGNNVLNAITTPLHPFSTSEVAKLDQFTGSTIGSHSQTDLYMFGANPSNFGNRLDVTGGFQDINKRSDINKVINSGHAEDIAFEGGNLYSGGNDWVKYGGESSNEAIPNVLSNINFSNVSQTLGNNGIYNEHGYGGTSTSNIFSIISPSDPTFQHKDVFINLPNGFDGGINRELGTSGIDMSGVSPVSIERQNFDINKNYISGKGLGVVNNINSVSFERLVGDGLEN</sequence>
<reference evidence="10" key="1">
    <citation type="submission" date="2017-01" db="EMBL/GenBank/DDBJ databases">
        <authorList>
            <person name="Wang Y."/>
            <person name="White M."/>
            <person name="Kvist S."/>
            <person name="Moncalvo J.-M."/>
        </authorList>
    </citation>
    <scope>NUCLEOTIDE SEQUENCE [LARGE SCALE GENOMIC DNA]</scope>
    <source>
        <strain evidence="10">COL-18-3</strain>
    </source>
</reference>
<dbReference type="AlphaFoldDB" id="A0A1R1PXQ3"/>
<keyword evidence="2 5" id="KW-0238">DNA-binding</keyword>
<evidence type="ECO:0000313" key="9">
    <source>
        <dbReference type="EMBL" id="OMH85754.1"/>
    </source>
</evidence>
<evidence type="ECO:0000256" key="5">
    <source>
        <dbReference type="PROSITE-ProRule" id="PRU00108"/>
    </source>
</evidence>
<feature type="region of interest" description="Disordered" evidence="7">
    <location>
        <begin position="85"/>
        <end position="117"/>
    </location>
</feature>
<protein>
    <submittedName>
        <fullName evidence="9">Retinal homeobox protein Rx</fullName>
    </submittedName>
</protein>
<dbReference type="PANTHER" id="PTHR24324:SF5">
    <property type="entry name" value="HEMATOPOIETICALLY-EXPRESSED HOMEOBOX PROTEIN HHEX"/>
    <property type="match status" value="1"/>
</dbReference>
<feature type="compositionally biased region" description="Basic and acidic residues" evidence="7">
    <location>
        <begin position="94"/>
        <end position="103"/>
    </location>
</feature>
<keyword evidence="3 5" id="KW-0371">Homeobox</keyword>
<dbReference type="GO" id="GO:0030154">
    <property type="term" value="P:cell differentiation"/>
    <property type="evidence" value="ECO:0007669"/>
    <property type="project" value="TreeGrafter"/>
</dbReference>
<evidence type="ECO:0000256" key="4">
    <source>
        <dbReference type="ARBA" id="ARBA00023242"/>
    </source>
</evidence>
<proteinExistence type="predicted"/>
<evidence type="ECO:0000256" key="2">
    <source>
        <dbReference type="ARBA" id="ARBA00023125"/>
    </source>
</evidence>
<keyword evidence="10" id="KW-1185">Reference proteome</keyword>
<comment type="caution">
    <text evidence="9">The sequence shown here is derived from an EMBL/GenBank/DDBJ whole genome shotgun (WGS) entry which is preliminary data.</text>
</comment>
<dbReference type="PANTHER" id="PTHR24324">
    <property type="entry name" value="HOMEOBOX PROTEIN HHEX"/>
    <property type="match status" value="1"/>
</dbReference>
<dbReference type="InterPro" id="IPR009057">
    <property type="entry name" value="Homeodomain-like_sf"/>
</dbReference>
<dbReference type="Proteomes" id="UP000188320">
    <property type="component" value="Unassembled WGS sequence"/>
</dbReference>
<evidence type="ECO:0000256" key="6">
    <source>
        <dbReference type="RuleBase" id="RU000682"/>
    </source>
</evidence>
<dbReference type="SMART" id="SM00389">
    <property type="entry name" value="HOX"/>
    <property type="match status" value="1"/>
</dbReference>
<evidence type="ECO:0000256" key="1">
    <source>
        <dbReference type="ARBA" id="ARBA00004123"/>
    </source>
</evidence>
<dbReference type="Pfam" id="PF00046">
    <property type="entry name" value="Homeodomain"/>
    <property type="match status" value="1"/>
</dbReference>
<dbReference type="GO" id="GO:0000978">
    <property type="term" value="F:RNA polymerase II cis-regulatory region sequence-specific DNA binding"/>
    <property type="evidence" value="ECO:0007669"/>
    <property type="project" value="TreeGrafter"/>
</dbReference>
<dbReference type="GO" id="GO:0005634">
    <property type="term" value="C:nucleus"/>
    <property type="evidence" value="ECO:0007669"/>
    <property type="project" value="UniProtKB-SubCell"/>
</dbReference>
<keyword evidence="4 5" id="KW-0539">Nucleus</keyword>
<dbReference type="Gene3D" id="1.10.10.60">
    <property type="entry name" value="Homeodomain-like"/>
    <property type="match status" value="1"/>
</dbReference>
<dbReference type="InterPro" id="IPR001356">
    <property type="entry name" value="HD"/>
</dbReference>
<feature type="domain" description="Homeobox" evidence="8">
    <location>
        <begin position="113"/>
        <end position="173"/>
    </location>
</feature>
<comment type="subcellular location">
    <subcellularLocation>
        <location evidence="1 5 6">Nucleus</location>
    </subcellularLocation>
</comment>
<gene>
    <name evidence="9" type="ORF">AX774_g702</name>
</gene>
<dbReference type="OrthoDB" id="6159439at2759"/>